<reference evidence="1" key="1">
    <citation type="journal article" date="2019" name="Environ. Microbiol.">
        <title>Fungal ecological strategies reflected in gene transcription - a case study of two litter decomposers.</title>
        <authorList>
            <person name="Barbi F."/>
            <person name="Kohler A."/>
            <person name="Barry K."/>
            <person name="Baskaran P."/>
            <person name="Daum C."/>
            <person name="Fauchery L."/>
            <person name="Ihrmark K."/>
            <person name="Kuo A."/>
            <person name="LaButti K."/>
            <person name="Lipzen A."/>
            <person name="Morin E."/>
            <person name="Grigoriev I.V."/>
            <person name="Henrissat B."/>
            <person name="Lindahl B."/>
            <person name="Martin F."/>
        </authorList>
    </citation>
    <scope>NUCLEOTIDE SEQUENCE</scope>
    <source>
        <strain evidence="1">JB14</strain>
    </source>
</reference>
<evidence type="ECO:0000313" key="1">
    <source>
        <dbReference type="EMBL" id="KAE9394390.1"/>
    </source>
</evidence>
<keyword evidence="2" id="KW-1185">Reference proteome</keyword>
<dbReference type="OrthoDB" id="3027884at2759"/>
<dbReference type="AlphaFoldDB" id="A0A6A4H9I4"/>
<dbReference type="EMBL" id="ML769551">
    <property type="protein sequence ID" value="KAE9394390.1"/>
    <property type="molecule type" value="Genomic_DNA"/>
</dbReference>
<feature type="non-terminal residue" evidence="1">
    <location>
        <position position="238"/>
    </location>
</feature>
<accession>A0A6A4H9I4</accession>
<dbReference type="Proteomes" id="UP000799118">
    <property type="component" value="Unassembled WGS sequence"/>
</dbReference>
<feature type="non-terminal residue" evidence="1">
    <location>
        <position position="1"/>
    </location>
</feature>
<proteinExistence type="predicted"/>
<name>A0A6A4H9I4_9AGAR</name>
<protein>
    <submittedName>
        <fullName evidence="1">Uncharacterized protein</fullName>
    </submittedName>
</protein>
<evidence type="ECO:0000313" key="2">
    <source>
        <dbReference type="Proteomes" id="UP000799118"/>
    </source>
</evidence>
<sequence length="238" mass="27021">FWRLTEQSKINDFTKYSPVSEETAKAFGEGNGPSPHGNDTYCLYLGEGWQQVAWKHTVIATMASAMLMEAVESQLEPALGKDVVKVAIWDFVKQAWNSWSSTKLRVHKSGEWMENASKAFLRNTHYQSQRSQAVKNNNRKAQKYNNCEKGIMDLLKDPLQTTIAKRKWAMMAEINHALHHEGQSSEESDYDCDHLLHQAAPLKVKKPHYHCCIVGELLEDVDIAIDKLHENTAHASGK</sequence>
<gene>
    <name evidence="1" type="ORF">BT96DRAFT_786254</name>
</gene>
<organism evidence="1 2">
    <name type="scientific">Gymnopus androsaceus JB14</name>
    <dbReference type="NCBI Taxonomy" id="1447944"/>
    <lineage>
        <taxon>Eukaryota</taxon>
        <taxon>Fungi</taxon>
        <taxon>Dikarya</taxon>
        <taxon>Basidiomycota</taxon>
        <taxon>Agaricomycotina</taxon>
        <taxon>Agaricomycetes</taxon>
        <taxon>Agaricomycetidae</taxon>
        <taxon>Agaricales</taxon>
        <taxon>Marasmiineae</taxon>
        <taxon>Omphalotaceae</taxon>
        <taxon>Gymnopus</taxon>
    </lineage>
</organism>